<sequence>MAESHQEQKYQIDLMDTKKCASTYFWLGRTEYRYSFRDCKKHGGIMRFIQVSYLGASPSSPSRLLKAKAATKVAVLTEFPEVNSLDTLLLKTFTVRSSYTQS</sequence>
<dbReference type="Proteomes" id="UP000811609">
    <property type="component" value="Chromosome 5"/>
</dbReference>
<dbReference type="EMBL" id="CM031825">
    <property type="protein sequence ID" value="KAG6730893.1"/>
    <property type="molecule type" value="Genomic_DNA"/>
</dbReference>
<dbReference type="EMBL" id="CM031813">
    <property type="protein sequence ID" value="KAG6654454.1"/>
    <property type="molecule type" value="Genomic_DNA"/>
</dbReference>
<proteinExistence type="predicted"/>
<reference evidence="2" key="2">
    <citation type="submission" date="2021-01" db="EMBL/GenBank/DDBJ databases">
        <authorList>
            <person name="Lovell J.T."/>
            <person name="Bentley N."/>
            <person name="Bhattarai G."/>
            <person name="Jenkins J.W."/>
            <person name="Sreedasyam A."/>
            <person name="Alarcon Y."/>
            <person name="Bock C."/>
            <person name="Boston L."/>
            <person name="Carlson J."/>
            <person name="Cervantes K."/>
            <person name="Clermont K."/>
            <person name="Krom N."/>
            <person name="Kubenka K."/>
            <person name="Mamidi S."/>
            <person name="Mattison C."/>
            <person name="Monteros M."/>
            <person name="Pisani C."/>
            <person name="Plott C."/>
            <person name="Rajasekar S."/>
            <person name="Rhein H.S."/>
            <person name="Rohla C."/>
            <person name="Song M."/>
            <person name="Hilaire R.S."/>
            <person name="Shu S."/>
            <person name="Wells L."/>
            <person name="Wang X."/>
            <person name="Webber J."/>
            <person name="Heerema R.J."/>
            <person name="Klein P."/>
            <person name="Conner P."/>
            <person name="Grauke L."/>
            <person name="Grimwood J."/>
            <person name="Schmutz J."/>
            <person name="Randall J.J."/>
        </authorList>
    </citation>
    <scope>NUCLEOTIDE SEQUENCE</scope>
    <source>
        <tissue evidence="2">Leaf</tissue>
    </source>
</reference>
<organism evidence="1 3">
    <name type="scientific">Carya illinoinensis</name>
    <name type="common">Pecan</name>
    <dbReference type="NCBI Taxonomy" id="32201"/>
    <lineage>
        <taxon>Eukaryota</taxon>
        <taxon>Viridiplantae</taxon>
        <taxon>Streptophyta</taxon>
        <taxon>Embryophyta</taxon>
        <taxon>Tracheophyta</taxon>
        <taxon>Spermatophyta</taxon>
        <taxon>Magnoliopsida</taxon>
        <taxon>eudicotyledons</taxon>
        <taxon>Gunneridae</taxon>
        <taxon>Pentapetalae</taxon>
        <taxon>rosids</taxon>
        <taxon>fabids</taxon>
        <taxon>Fagales</taxon>
        <taxon>Juglandaceae</taxon>
        <taxon>Carya</taxon>
    </lineage>
</organism>
<evidence type="ECO:0000313" key="2">
    <source>
        <dbReference type="EMBL" id="KAG6730893.1"/>
    </source>
</evidence>
<protein>
    <submittedName>
        <fullName evidence="1">Uncharacterized protein</fullName>
    </submittedName>
</protein>
<evidence type="ECO:0000313" key="3">
    <source>
        <dbReference type="Proteomes" id="UP000811609"/>
    </source>
</evidence>
<dbReference type="Proteomes" id="UP000811246">
    <property type="component" value="Chromosome 1"/>
</dbReference>
<keyword evidence="3" id="KW-1185">Reference proteome</keyword>
<name>A0A8T1QJV6_CARIL</name>
<comment type="caution">
    <text evidence="1">The sequence shown here is derived from an EMBL/GenBank/DDBJ whole genome shotgun (WGS) entry which is preliminary data.</text>
</comment>
<dbReference type="AlphaFoldDB" id="A0A8T1QJV6"/>
<evidence type="ECO:0000313" key="1">
    <source>
        <dbReference type="EMBL" id="KAG6654454.1"/>
    </source>
</evidence>
<accession>A0A8T1QJV6</accession>
<reference evidence="1" key="1">
    <citation type="submission" date="2020-12" db="EMBL/GenBank/DDBJ databases">
        <title>WGS assembly of Carya illinoinensis cv. Pawnee.</title>
        <authorList>
            <person name="Platts A."/>
            <person name="Shu S."/>
            <person name="Wright S."/>
            <person name="Barry K."/>
            <person name="Edger P."/>
            <person name="Pires J.C."/>
            <person name="Schmutz J."/>
        </authorList>
    </citation>
    <scope>NUCLEOTIDE SEQUENCE</scope>
    <source>
        <tissue evidence="1">Leaf</tissue>
    </source>
</reference>
<gene>
    <name evidence="1" type="ORF">CIPAW_05G147100</name>
    <name evidence="2" type="ORF">I3842_01G102300</name>
</gene>